<dbReference type="Proteomes" id="UP001175271">
    <property type="component" value="Unassembled WGS sequence"/>
</dbReference>
<evidence type="ECO:0000313" key="2">
    <source>
        <dbReference type="Proteomes" id="UP001175271"/>
    </source>
</evidence>
<reference evidence="1" key="1">
    <citation type="submission" date="2023-06" db="EMBL/GenBank/DDBJ databases">
        <title>Genomic analysis of the entomopathogenic nematode Steinernema hermaphroditum.</title>
        <authorList>
            <person name="Schwarz E.M."/>
            <person name="Heppert J.K."/>
            <person name="Baniya A."/>
            <person name="Schwartz H.T."/>
            <person name="Tan C.-H."/>
            <person name="Antoshechkin I."/>
            <person name="Sternberg P.W."/>
            <person name="Goodrich-Blair H."/>
            <person name="Dillman A.R."/>
        </authorList>
    </citation>
    <scope>NUCLEOTIDE SEQUENCE</scope>
    <source>
        <strain evidence="1">PS9179</strain>
        <tissue evidence="1">Whole animal</tissue>
    </source>
</reference>
<dbReference type="AlphaFoldDB" id="A0AA39LX43"/>
<name>A0AA39LX43_9BILA</name>
<sequence length="67" mass="7544">MPDPEKPVHFNSSYLPHIFGDACGQVAVKSFLDIWKPFRNCRTPITEPFTLVSDRTRGQKPKPVGST</sequence>
<proteinExistence type="predicted"/>
<accession>A0AA39LX43</accession>
<evidence type="ECO:0000313" key="1">
    <source>
        <dbReference type="EMBL" id="KAK0412817.1"/>
    </source>
</evidence>
<comment type="caution">
    <text evidence="1">The sequence shown here is derived from an EMBL/GenBank/DDBJ whole genome shotgun (WGS) entry which is preliminary data.</text>
</comment>
<protein>
    <submittedName>
        <fullName evidence="1">Uncharacterized protein</fullName>
    </submittedName>
</protein>
<organism evidence="1 2">
    <name type="scientific">Steinernema hermaphroditum</name>
    <dbReference type="NCBI Taxonomy" id="289476"/>
    <lineage>
        <taxon>Eukaryota</taxon>
        <taxon>Metazoa</taxon>
        <taxon>Ecdysozoa</taxon>
        <taxon>Nematoda</taxon>
        <taxon>Chromadorea</taxon>
        <taxon>Rhabditida</taxon>
        <taxon>Tylenchina</taxon>
        <taxon>Panagrolaimomorpha</taxon>
        <taxon>Strongyloidoidea</taxon>
        <taxon>Steinernematidae</taxon>
        <taxon>Steinernema</taxon>
    </lineage>
</organism>
<keyword evidence="2" id="KW-1185">Reference proteome</keyword>
<dbReference type="EMBL" id="JAUCMV010000003">
    <property type="protein sequence ID" value="KAK0412817.1"/>
    <property type="molecule type" value="Genomic_DNA"/>
</dbReference>
<gene>
    <name evidence="1" type="ORF">QR680_006426</name>
</gene>